<sequence length="222" mass="24620">MQIPTSETPSPPPLPQQCPFESVPQIPNTTLSDYPKIGVLLALIDAEKPELRICELETSLLDAGVVLLSQVMLLPEDVLSVIGNMGQKQARILHNYTKQIVLPLLGLISSYEEPEIEEPEAFSAGTQNKGKERAIEIEDDLWQEGELEYGSGEYSEYESDDKMDVTSNIGYMAPLSFFPFILALVCLRLILLYRLSVDRILGTIPIPRPPPVAPTCARALRL</sequence>
<keyword evidence="1" id="KW-0472">Membrane</keyword>
<keyword evidence="1" id="KW-1133">Transmembrane helix</keyword>
<reference evidence="2" key="1">
    <citation type="journal article" date="2020" name="New Phytol.">
        <title>Comparative genomics reveals dynamic genome evolution in host specialist ectomycorrhizal fungi.</title>
        <authorList>
            <person name="Lofgren L.A."/>
            <person name="Nguyen N.H."/>
            <person name="Vilgalys R."/>
            <person name="Ruytinx J."/>
            <person name="Liao H.L."/>
            <person name="Branco S."/>
            <person name="Kuo A."/>
            <person name="LaButti K."/>
            <person name="Lipzen A."/>
            <person name="Andreopoulos W."/>
            <person name="Pangilinan J."/>
            <person name="Riley R."/>
            <person name="Hundley H."/>
            <person name="Na H."/>
            <person name="Barry K."/>
            <person name="Grigoriev I.V."/>
            <person name="Stajich J.E."/>
            <person name="Kennedy P.G."/>
        </authorList>
    </citation>
    <scope>NUCLEOTIDE SEQUENCE</scope>
    <source>
        <strain evidence="2">FC203</strain>
    </source>
</reference>
<name>A0AAD4DQG3_9AGAM</name>
<feature type="transmembrane region" description="Helical" evidence="1">
    <location>
        <begin position="169"/>
        <end position="191"/>
    </location>
</feature>
<keyword evidence="1" id="KW-0812">Transmembrane</keyword>
<accession>A0AAD4DQG3</accession>
<comment type="caution">
    <text evidence="2">The sequence shown here is derived from an EMBL/GenBank/DDBJ whole genome shotgun (WGS) entry which is preliminary data.</text>
</comment>
<keyword evidence="3" id="KW-1185">Reference proteome</keyword>
<dbReference type="RefSeq" id="XP_041216519.1">
    <property type="nucleotide sequence ID" value="XM_041368878.1"/>
</dbReference>
<evidence type="ECO:0000256" key="1">
    <source>
        <dbReference type="SAM" id="Phobius"/>
    </source>
</evidence>
<protein>
    <submittedName>
        <fullName evidence="2">Uncharacterized protein</fullName>
    </submittedName>
</protein>
<organism evidence="2 3">
    <name type="scientific">Suillus fuscotomentosus</name>
    <dbReference type="NCBI Taxonomy" id="1912939"/>
    <lineage>
        <taxon>Eukaryota</taxon>
        <taxon>Fungi</taxon>
        <taxon>Dikarya</taxon>
        <taxon>Basidiomycota</taxon>
        <taxon>Agaricomycotina</taxon>
        <taxon>Agaricomycetes</taxon>
        <taxon>Agaricomycetidae</taxon>
        <taxon>Boletales</taxon>
        <taxon>Suillineae</taxon>
        <taxon>Suillaceae</taxon>
        <taxon>Suillus</taxon>
    </lineage>
</organism>
<evidence type="ECO:0000313" key="3">
    <source>
        <dbReference type="Proteomes" id="UP001195769"/>
    </source>
</evidence>
<dbReference type="EMBL" id="JABBWK010000289">
    <property type="protein sequence ID" value="KAG1885933.1"/>
    <property type="molecule type" value="Genomic_DNA"/>
</dbReference>
<dbReference type="AlphaFoldDB" id="A0AAD4DQG3"/>
<gene>
    <name evidence="2" type="ORF">F5891DRAFT_1201300</name>
</gene>
<dbReference type="GeneID" id="64663176"/>
<dbReference type="Proteomes" id="UP001195769">
    <property type="component" value="Unassembled WGS sequence"/>
</dbReference>
<proteinExistence type="predicted"/>
<evidence type="ECO:0000313" key="2">
    <source>
        <dbReference type="EMBL" id="KAG1885933.1"/>
    </source>
</evidence>